<dbReference type="SUPFAM" id="SSF53067">
    <property type="entry name" value="Actin-like ATPase domain"/>
    <property type="match status" value="2"/>
</dbReference>
<dbReference type="Pfam" id="PF00370">
    <property type="entry name" value="FGGY_N"/>
    <property type="match status" value="1"/>
</dbReference>
<dbReference type="RefSeq" id="WP_156998904.1">
    <property type="nucleotide sequence ID" value="NZ_BAAANU010000062.1"/>
</dbReference>
<sequence>MTDSTTQQTDAARAAILEGRTSLGIELGSTRIKACLVDADDPTRVLAVGSHAWENQFVDRVWTYALEDVWSGLQAAYADLVADMRARYGADAPATFGAIGVSAMMHGYLAFDEAGELLVPFRTWRNTSTGAASAELSERFGVNIPLRWSIAHLHQAVLDGEAHVPDIRFVTTLAGYVHWKLTGEKVLGVGDASGMFPISAAPISTAPISAAPISAAHGYDAALVASYDELVGERMPRPLLELLPASLDAGADAGSLTADGAALLDPSGTLQPGIPLCPPEGDAGTGMVATNSVAPRTGNVSAGTSIFAMVVLERPLEHAHHELDLVTTPAGDPVAMVHCNNGASELAAWAGVFGQFAAASGTPLDGDAVFEALFAAALEGEADAGGLLAYNHLAGEPIAGLVEGRPLIVRTPDSRLTLANFMRAQLYGVFGTLALGMRVLSGEGVELDRMFAHGGMFRTAGVAQRFLAGALDAPVAVGETASEGGAWGIAVLASYRSRGAGRSLGAYLDETVFANAAIDTVDPDPADAAGFADYLDRYRAGLAAEAAAVEAL</sequence>
<reference evidence="7" key="1">
    <citation type="submission" date="2022-06" db="EMBL/GenBank/DDBJ databases">
        <title>Sequencing the genomes of 1000 actinobacteria strains.</title>
        <authorList>
            <person name="Klenk H.-P."/>
        </authorList>
    </citation>
    <scope>NUCLEOTIDE SEQUENCE</scope>
    <source>
        <strain evidence="7">DSM 22016</strain>
    </source>
</reference>
<evidence type="ECO:0000256" key="3">
    <source>
        <dbReference type="ARBA" id="ARBA00022679"/>
    </source>
</evidence>
<dbReference type="InterPro" id="IPR050406">
    <property type="entry name" value="FGGY_Carb_Kinase"/>
</dbReference>
<name>A0A9X2H2P0_9MICO</name>
<dbReference type="InterPro" id="IPR018485">
    <property type="entry name" value="FGGY_C"/>
</dbReference>
<feature type="domain" description="Carbohydrate kinase FGGY N-terminal" evidence="5">
    <location>
        <begin position="23"/>
        <end position="195"/>
    </location>
</feature>
<dbReference type="Pfam" id="PF02782">
    <property type="entry name" value="FGGY_C"/>
    <property type="match status" value="1"/>
</dbReference>
<comment type="similarity">
    <text evidence="1">Belongs to the FGGY kinase family.</text>
</comment>
<keyword evidence="3" id="KW-0808">Transferase</keyword>
<keyword evidence="4 7" id="KW-0418">Kinase</keyword>
<evidence type="ECO:0000313" key="8">
    <source>
        <dbReference type="Proteomes" id="UP001139722"/>
    </source>
</evidence>
<feature type="domain" description="Carbohydrate kinase FGGY C-terminal" evidence="6">
    <location>
        <begin position="299"/>
        <end position="495"/>
    </location>
</feature>
<dbReference type="CDD" id="cd07809">
    <property type="entry name" value="ASKHA_NBD_FGGY_BaXK-like"/>
    <property type="match status" value="1"/>
</dbReference>
<protein>
    <submittedName>
        <fullName evidence="7">Sugar (Pentulose or hexulose) kinase</fullName>
    </submittedName>
</protein>
<dbReference type="InterPro" id="IPR043129">
    <property type="entry name" value="ATPase_NBD"/>
</dbReference>
<keyword evidence="2" id="KW-0119">Carbohydrate metabolism</keyword>
<proteinExistence type="inferred from homology"/>
<evidence type="ECO:0000256" key="1">
    <source>
        <dbReference type="ARBA" id="ARBA00009156"/>
    </source>
</evidence>
<evidence type="ECO:0000259" key="6">
    <source>
        <dbReference type="Pfam" id="PF02782"/>
    </source>
</evidence>
<accession>A0A9X2H2P0</accession>
<dbReference type="OrthoDB" id="9760563at2"/>
<dbReference type="EMBL" id="JAMZDY010000001">
    <property type="protein sequence ID" value="MCP2369752.1"/>
    <property type="molecule type" value="Genomic_DNA"/>
</dbReference>
<dbReference type="AlphaFoldDB" id="A0A9X2H2P0"/>
<dbReference type="Proteomes" id="UP001139722">
    <property type="component" value="Unassembled WGS sequence"/>
</dbReference>
<dbReference type="GO" id="GO:0016301">
    <property type="term" value="F:kinase activity"/>
    <property type="evidence" value="ECO:0007669"/>
    <property type="project" value="UniProtKB-KW"/>
</dbReference>
<keyword evidence="8" id="KW-1185">Reference proteome</keyword>
<organism evidence="7 8">
    <name type="scientific">Agromyces terreus</name>
    <dbReference type="NCBI Taxonomy" id="424795"/>
    <lineage>
        <taxon>Bacteria</taxon>
        <taxon>Bacillati</taxon>
        <taxon>Actinomycetota</taxon>
        <taxon>Actinomycetes</taxon>
        <taxon>Micrococcales</taxon>
        <taxon>Microbacteriaceae</taxon>
        <taxon>Agromyces</taxon>
    </lineage>
</organism>
<gene>
    <name evidence="7" type="ORF">BJ978_000428</name>
</gene>
<keyword evidence="2" id="KW-0859">Xylose metabolism</keyword>
<dbReference type="InterPro" id="IPR018484">
    <property type="entry name" value="FGGY_N"/>
</dbReference>
<evidence type="ECO:0000259" key="5">
    <source>
        <dbReference type="Pfam" id="PF00370"/>
    </source>
</evidence>
<evidence type="ECO:0000256" key="2">
    <source>
        <dbReference type="ARBA" id="ARBA00022629"/>
    </source>
</evidence>
<dbReference type="Gene3D" id="3.30.420.40">
    <property type="match status" value="2"/>
</dbReference>
<comment type="caution">
    <text evidence="7">The sequence shown here is derived from an EMBL/GenBank/DDBJ whole genome shotgun (WGS) entry which is preliminary data.</text>
</comment>
<dbReference type="PANTHER" id="PTHR43095:SF5">
    <property type="entry name" value="XYLULOSE KINASE"/>
    <property type="match status" value="1"/>
</dbReference>
<evidence type="ECO:0000313" key="7">
    <source>
        <dbReference type="EMBL" id="MCP2369752.1"/>
    </source>
</evidence>
<dbReference type="PANTHER" id="PTHR43095">
    <property type="entry name" value="SUGAR KINASE"/>
    <property type="match status" value="1"/>
</dbReference>
<evidence type="ECO:0000256" key="4">
    <source>
        <dbReference type="ARBA" id="ARBA00022777"/>
    </source>
</evidence>
<dbReference type="GO" id="GO:0042732">
    <property type="term" value="P:D-xylose metabolic process"/>
    <property type="evidence" value="ECO:0007669"/>
    <property type="project" value="UniProtKB-KW"/>
</dbReference>